<keyword evidence="1" id="KW-0812">Transmembrane</keyword>
<feature type="transmembrane region" description="Helical" evidence="1">
    <location>
        <begin position="141"/>
        <end position="164"/>
    </location>
</feature>
<evidence type="ECO:0000256" key="1">
    <source>
        <dbReference type="SAM" id="Phobius"/>
    </source>
</evidence>
<accession>A0AAV8Q8K1</accession>
<name>A0AAV8Q8K1_ENSVE</name>
<sequence>MMDGISATKKQMVARIVMHQSHGGSRSAFMLNRIGIGSRFDDHGRLRCCWRGFATPDAMRSGCGWVIASEALITRRRQMRSAREAVRAGAELHLPMDASYGFLFRELYRGDVDVCTYPTYTLEEKGKGAISKGLKRSLLSLRVSSSILLFCLVCAFFLAVAYQWDVCKCSTDLSDKRK</sequence>
<proteinExistence type="predicted"/>
<organism evidence="2 3">
    <name type="scientific">Ensete ventricosum</name>
    <name type="common">Abyssinian banana</name>
    <name type="synonym">Musa ensete</name>
    <dbReference type="NCBI Taxonomy" id="4639"/>
    <lineage>
        <taxon>Eukaryota</taxon>
        <taxon>Viridiplantae</taxon>
        <taxon>Streptophyta</taxon>
        <taxon>Embryophyta</taxon>
        <taxon>Tracheophyta</taxon>
        <taxon>Spermatophyta</taxon>
        <taxon>Magnoliopsida</taxon>
        <taxon>Liliopsida</taxon>
        <taxon>Zingiberales</taxon>
        <taxon>Musaceae</taxon>
        <taxon>Ensete</taxon>
    </lineage>
</organism>
<dbReference type="EMBL" id="JAQQAF010000007">
    <property type="protein sequence ID" value="KAJ8471352.1"/>
    <property type="molecule type" value="Genomic_DNA"/>
</dbReference>
<dbReference type="Proteomes" id="UP001222027">
    <property type="component" value="Unassembled WGS sequence"/>
</dbReference>
<reference evidence="2 3" key="1">
    <citation type="submission" date="2022-12" db="EMBL/GenBank/DDBJ databases">
        <title>Chromosome-scale assembly of the Ensete ventricosum genome.</title>
        <authorList>
            <person name="Dussert Y."/>
            <person name="Stocks J."/>
            <person name="Wendawek A."/>
            <person name="Woldeyes F."/>
            <person name="Nichols R.A."/>
            <person name="Borrell J.S."/>
        </authorList>
    </citation>
    <scope>NUCLEOTIDE SEQUENCE [LARGE SCALE GENOMIC DNA]</scope>
    <source>
        <strain evidence="3">cv. Maze</strain>
        <tissue evidence="2">Seeds</tissue>
    </source>
</reference>
<dbReference type="AlphaFoldDB" id="A0AAV8Q8K1"/>
<keyword evidence="1" id="KW-1133">Transmembrane helix</keyword>
<keyword evidence="1" id="KW-0472">Membrane</keyword>
<keyword evidence="3" id="KW-1185">Reference proteome</keyword>
<evidence type="ECO:0000313" key="2">
    <source>
        <dbReference type="EMBL" id="KAJ8471352.1"/>
    </source>
</evidence>
<protein>
    <submittedName>
        <fullName evidence="2">Uncharacterized protein</fullName>
    </submittedName>
</protein>
<gene>
    <name evidence="2" type="ORF">OPV22_025695</name>
</gene>
<comment type="caution">
    <text evidence="2">The sequence shown here is derived from an EMBL/GenBank/DDBJ whole genome shotgun (WGS) entry which is preliminary data.</text>
</comment>
<evidence type="ECO:0000313" key="3">
    <source>
        <dbReference type="Proteomes" id="UP001222027"/>
    </source>
</evidence>